<dbReference type="EMBL" id="CP015970">
    <property type="protein sequence ID" value="AOZ45974.1"/>
    <property type="molecule type" value="Genomic_DNA"/>
</dbReference>
<dbReference type="InterPro" id="IPR022907">
    <property type="entry name" value="VapC_family"/>
</dbReference>
<keyword evidence="8" id="KW-0800">Toxin</keyword>
<keyword evidence="5 8" id="KW-0378">Hydrolase</keyword>
<accession>A0AAC9AMT7</accession>
<organism evidence="10 12">
    <name type="scientific">Acidipropionibacterium acidipropionici</name>
    <dbReference type="NCBI Taxonomy" id="1748"/>
    <lineage>
        <taxon>Bacteria</taxon>
        <taxon>Bacillati</taxon>
        <taxon>Actinomycetota</taxon>
        <taxon>Actinomycetes</taxon>
        <taxon>Propionibacteriales</taxon>
        <taxon>Propionibacteriaceae</taxon>
        <taxon>Acidipropionibacterium</taxon>
    </lineage>
</organism>
<dbReference type="EMBL" id="CP014352">
    <property type="protein sequence ID" value="AMS04481.1"/>
    <property type="molecule type" value="Genomic_DNA"/>
</dbReference>
<reference evidence="11 13" key="1">
    <citation type="journal article" date="2016" name="Plant Dis.">
        <title>Improved production of propionic acid using genome shuffling.</title>
        <authorList>
            <person name="Luna-Flores C.H."/>
            <person name="Palfreyman R.W."/>
            <person name="Kromer J.O."/>
            <person name="Nielsen L.K."/>
            <person name="Marcellin E."/>
        </authorList>
    </citation>
    <scope>NUCLEOTIDE SEQUENCE [LARGE SCALE GENOMIC DNA]</scope>
    <source>
        <strain evidence="11 13">F3E8</strain>
    </source>
</reference>
<dbReference type="HAMAP" id="MF_00265">
    <property type="entry name" value="VapC_Nob1"/>
    <property type="match status" value="1"/>
</dbReference>
<comment type="cofactor">
    <cofactor evidence="1 8">
        <name>Mg(2+)</name>
        <dbReference type="ChEBI" id="CHEBI:18420"/>
    </cofactor>
</comment>
<name>A0AAC9AMT7_9ACTN</name>
<evidence type="ECO:0000256" key="4">
    <source>
        <dbReference type="ARBA" id="ARBA00022723"/>
    </source>
</evidence>
<keyword evidence="3 8" id="KW-0540">Nuclease</keyword>
<evidence type="ECO:0000256" key="1">
    <source>
        <dbReference type="ARBA" id="ARBA00001946"/>
    </source>
</evidence>
<evidence type="ECO:0000256" key="8">
    <source>
        <dbReference type="HAMAP-Rule" id="MF_00265"/>
    </source>
</evidence>
<evidence type="ECO:0000313" key="10">
    <source>
        <dbReference type="EMBL" id="AMS04481.1"/>
    </source>
</evidence>
<evidence type="ECO:0000256" key="2">
    <source>
        <dbReference type="ARBA" id="ARBA00022649"/>
    </source>
</evidence>
<dbReference type="Proteomes" id="UP000178666">
    <property type="component" value="Chromosome"/>
</dbReference>
<evidence type="ECO:0000313" key="12">
    <source>
        <dbReference type="Proteomes" id="UP000075221"/>
    </source>
</evidence>
<dbReference type="SUPFAM" id="SSF88723">
    <property type="entry name" value="PIN domain-like"/>
    <property type="match status" value="1"/>
</dbReference>
<evidence type="ECO:0000313" key="11">
    <source>
        <dbReference type="EMBL" id="AOZ45974.1"/>
    </source>
</evidence>
<keyword evidence="13" id="KW-1185">Reference proteome</keyword>
<dbReference type="InterPro" id="IPR002716">
    <property type="entry name" value="PIN_dom"/>
</dbReference>
<feature type="binding site" evidence="8">
    <location>
        <position position="103"/>
    </location>
    <ligand>
        <name>Mg(2+)</name>
        <dbReference type="ChEBI" id="CHEBI:18420"/>
    </ligand>
</feature>
<dbReference type="CDD" id="cd18732">
    <property type="entry name" value="PIN_MtVapC4-C5_like"/>
    <property type="match status" value="1"/>
</dbReference>
<keyword evidence="2 8" id="KW-1277">Toxin-antitoxin system</keyword>
<feature type="binding site" evidence="8">
    <location>
        <position position="14"/>
    </location>
    <ligand>
        <name>Mg(2+)</name>
        <dbReference type="ChEBI" id="CHEBI:18420"/>
    </ligand>
</feature>
<gene>
    <name evidence="8" type="primary">vapC</name>
    <name evidence="11" type="ORF">A8L58_03740</name>
    <name evidence="10" type="ORF">AXH35_02275</name>
</gene>
<dbReference type="AlphaFoldDB" id="A0AAC9AMT7"/>
<dbReference type="PANTHER" id="PTHR33653:SF1">
    <property type="entry name" value="RIBONUCLEASE VAPC2"/>
    <property type="match status" value="1"/>
</dbReference>
<dbReference type="Pfam" id="PF01850">
    <property type="entry name" value="PIN"/>
    <property type="match status" value="1"/>
</dbReference>
<proteinExistence type="inferred from homology"/>
<evidence type="ECO:0000259" key="9">
    <source>
        <dbReference type="Pfam" id="PF01850"/>
    </source>
</evidence>
<evidence type="ECO:0000256" key="6">
    <source>
        <dbReference type="ARBA" id="ARBA00022842"/>
    </source>
</evidence>
<dbReference type="GO" id="GO:0004540">
    <property type="term" value="F:RNA nuclease activity"/>
    <property type="evidence" value="ECO:0007669"/>
    <property type="project" value="InterPro"/>
</dbReference>
<evidence type="ECO:0000313" key="13">
    <source>
        <dbReference type="Proteomes" id="UP000178666"/>
    </source>
</evidence>
<dbReference type="RefSeq" id="WP_062818932.1">
    <property type="nucleotide sequence ID" value="NZ_CP014352.1"/>
</dbReference>
<evidence type="ECO:0000256" key="3">
    <source>
        <dbReference type="ARBA" id="ARBA00022722"/>
    </source>
</evidence>
<dbReference type="GO" id="GO:0090729">
    <property type="term" value="F:toxin activity"/>
    <property type="evidence" value="ECO:0007669"/>
    <property type="project" value="UniProtKB-KW"/>
</dbReference>
<dbReference type="PANTHER" id="PTHR33653">
    <property type="entry name" value="RIBONUCLEASE VAPC2"/>
    <property type="match status" value="1"/>
</dbReference>
<reference evidence="10 12" key="2">
    <citation type="submission" date="2016-02" db="EMBL/GenBank/DDBJ databases">
        <title>Complete Genome Sequence of Propionibacterium acidipropionici ATCC 55737.</title>
        <authorList>
            <person name="Luna Flores C.H."/>
            <person name="Nielsen L.K."/>
            <person name="Marcellin E."/>
        </authorList>
    </citation>
    <scope>NUCLEOTIDE SEQUENCE [LARGE SCALE GENOMIC DNA]</scope>
    <source>
        <strain evidence="10 12">ATCC 55737</strain>
    </source>
</reference>
<keyword evidence="4 8" id="KW-0479">Metal-binding</keyword>
<dbReference type="InterPro" id="IPR050556">
    <property type="entry name" value="Type_II_TA_system_RNase"/>
</dbReference>
<feature type="domain" description="PIN" evidence="9">
    <location>
        <begin position="12"/>
        <end position="128"/>
    </location>
</feature>
<dbReference type="Gene3D" id="3.40.50.1010">
    <property type="entry name" value="5'-nuclease"/>
    <property type="match status" value="1"/>
</dbReference>
<dbReference type="InterPro" id="IPR029060">
    <property type="entry name" value="PIN-like_dom_sf"/>
</dbReference>
<dbReference type="EC" id="3.1.-.-" evidence="8"/>
<comment type="function">
    <text evidence="8">Toxic component of a toxin-antitoxin (TA) system. An RNase.</text>
</comment>
<dbReference type="GO" id="GO:0016787">
    <property type="term" value="F:hydrolase activity"/>
    <property type="evidence" value="ECO:0007669"/>
    <property type="project" value="UniProtKB-KW"/>
</dbReference>
<comment type="similarity">
    <text evidence="7 8">Belongs to the PINc/VapC protein family.</text>
</comment>
<dbReference type="GO" id="GO:0000287">
    <property type="term" value="F:magnesium ion binding"/>
    <property type="evidence" value="ECO:0007669"/>
    <property type="project" value="UniProtKB-UniRule"/>
</dbReference>
<keyword evidence="6 8" id="KW-0460">Magnesium</keyword>
<evidence type="ECO:0000256" key="5">
    <source>
        <dbReference type="ARBA" id="ARBA00022801"/>
    </source>
</evidence>
<sequence>MTGDRDTAPRGLLDTNIVIHWPRLAPAQLPVKASISAVTVAELAASIHADVSATERAARLDLLERVESAFEPLPFDVRAARMYGRIAAAVREAGRSPRARVADQMIAATAAANELPLFTTNARDFAGLDGIVTVVGISRLRL</sequence>
<dbReference type="Proteomes" id="UP000075221">
    <property type="component" value="Chromosome"/>
</dbReference>
<protein>
    <recommendedName>
        <fullName evidence="8">Ribonuclease VapC</fullName>
        <shortName evidence="8">RNase VapC</shortName>
        <ecNumber evidence="8">3.1.-.-</ecNumber>
    </recommendedName>
    <alternativeName>
        <fullName evidence="8">Toxin VapC</fullName>
    </alternativeName>
</protein>
<evidence type="ECO:0000256" key="7">
    <source>
        <dbReference type="ARBA" id="ARBA00038093"/>
    </source>
</evidence>